<dbReference type="PROSITE" id="PS51186">
    <property type="entry name" value="GNAT"/>
    <property type="match status" value="1"/>
</dbReference>
<dbReference type="PANTHER" id="PTHR31435">
    <property type="entry name" value="PROTEIN NATD1"/>
    <property type="match status" value="1"/>
</dbReference>
<keyword evidence="4" id="KW-1185">Reference proteome</keyword>
<dbReference type="CDD" id="cd04301">
    <property type="entry name" value="NAT_SF"/>
    <property type="match status" value="1"/>
</dbReference>
<evidence type="ECO:0000313" key="3">
    <source>
        <dbReference type="EMBL" id="MFC4587306.1"/>
    </source>
</evidence>
<dbReference type="PANTHER" id="PTHR31435:SF10">
    <property type="entry name" value="BSR4717 PROTEIN"/>
    <property type="match status" value="1"/>
</dbReference>
<evidence type="ECO:0000313" key="4">
    <source>
        <dbReference type="Proteomes" id="UP001595891"/>
    </source>
</evidence>
<proteinExistence type="predicted"/>
<dbReference type="SUPFAM" id="SSF55729">
    <property type="entry name" value="Acyl-CoA N-acyltransferases (Nat)"/>
    <property type="match status" value="1"/>
</dbReference>
<sequence length="99" mass="10859">MDHAVDVSDNHDARRFEITVDGRIAGFAAYRRKPGQLVFTHTQMDDEFEGQGLGGRLIREALDSARGAGTSVVPLCPFVAAFIERHPEYADLVPESTDA</sequence>
<keyword evidence="3" id="KW-0012">Acyltransferase</keyword>
<gene>
    <name evidence="3" type="ORF">ACFO8L_14530</name>
</gene>
<feature type="domain" description="N-acetyltransferase" evidence="2">
    <location>
        <begin position="8"/>
        <end position="94"/>
    </location>
</feature>
<dbReference type="InterPro" id="IPR045057">
    <property type="entry name" value="Gcn5-rel_NAT"/>
</dbReference>
<evidence type="ECO:0000259" key="1">
    <source>
        <dbReference type="PROSITE" id="PS51186"/>
    </source>
</evidence>
<feature type="domain" description="N-acetyltransferase" evidence="1">
    <location>
        <begin position="1"/>
        <end position="99"/>
    </location>
</feature>
<dbReference type="Gene3D" id="3.40.630.30">
    <property type="match status" value="1"/>
</dbReference>
<name>A0ABV9ECQ2_9ACTN</name>
<dbReference type="EC" id="2.3.1.-" evidence="3"/>
<dbReference type="InterPro" id="IPR031165">
    <property type="entry name" value="GNAT_YJDJ"/>
</dbReference>
<dbReference type="InterPro" id="IPR000182">
    <property type="entry name" value="GNAT_dom"/>
</dbReference>
<dbReference type="EMBL" id="JBHSFN010000008">
    <property type="protein sequence ID" value="MFC4587306.1"/>
    <property type="molecule type" value="Genomic_DNA"/>
</dbReference>
<dbReference type="InterPro" id="IPR016181">
    <property type="entry name" value="Acyl_CoA_acyltransferase"/>
</dbReference>
<evidence type="ECO:0000259" key="2">
    <source>
        <dbReference type="PROSITE" id="PS51729"/>
    </source>
</evidence>
<accession>A0ABV9ECQ2</accession>
<protein>
    <submittedName>
        <fullName evidence="3">GNAT family N-acetyltransferase</fullName>
        <ecNumber evidence="3">2.3.1.-</ecNumber>
    </submittedName>
</protein>
<dbReference type="PROSITE" id="PS51729">
    <property type="entry name" value="GNAT_YJDJ"/>
    <property type="match status" value="1"/>
</dbReference>
<keyword evidence="3" id="KW-0808">Transferase</keyword>
<dbReference type="RefSeq" id="WP_262844051.1">
    <property type="nucleotide sequence ID" value="NZ_JANZYP010000024.1"/>
</dbReference>
<dbReference type="Pfam" id="PF14542">
    <property type="entry name" value="Acetyltransf_CG"/>
    <property type="match status" value="1"/>
</dbReference>
<dbReference type="GO" id="GO:0016746">
    <property type="term" value="F:acyltransferase activity"/>
    <property type="evidence" value="ECO:0007669"/>
    <property type="project" value="UniProtKB-KW"/>
</dbReference>
<reference evidence="4" key="1">
    <citation type="journal article" date="2019" name="Int. J. Syst. Evol. Microbiol.">
        <title>The Global Catalogue of Microorganisms (GCM) 10K type strain sequencing project: providing services to taxonomists for standard genome sequencing and annotation.</title>
        <authorList>
            <consortium name="The Broad Institute Genomics Platform"/>
            <consortium name="The Broad Institute Genome Sequencing Center for Infectious Disease"/>
            <person name="Wu L."/>
            <person name="Ma J."/>
        </authorList>
    </citation>
    <scope>NUCLEOTIDE SEQUENCE [LARGE SCALE GENOMIC DNA]</scope>
    <source>
        <strain evidence="4">CCUG 49560</strain>
    </source>
</reference>
<dbReference type="Proteomes" id="UP001595891">
    <property type="component" value="Unassembled WGS sequence"/>
</dbReference>
<comment type="caution">
    <text evidence="3">The sequence shown here is derived from an EMBL/GenBank/DDBJ whole genome shotgun (WGS) entry which is preliminary data.</text>
</comment>
<organism evidence="3 4">
    <name type="scientific">Sphaerisporangium corydalis</name>
    <dbReference type="NCBI Taxonomy" id="1441875"/>
    <lineage>
        <taxon>Bacteria</taxon>
        <taxon>Bacillati</taxon>
        <taxon>Actinomycetota</taxon>
        <taxon>Actinomycetes</taxon>
        <taxon>Streptosporangiales</taxon>
        <taxon>Streptosporangiaceae</taxon>
        <taxon>Sphaerisporangium</taxon>
    </lineage>
</organism>